<sequence>MTMIAKDVHDRAQDPMAWFQHDANASLDIKCQRLIMRHGNAAYGTYWRLCELLARTKHHALPVETDEDWLILATQIGLRSSGAFDETLSINQTRDFIDCLLEVGLLVRDGKGRIESERMQRNALYFGSQRANGAKGGRPRKNKAEPPK</sequence>
<accession>A0A4Q2K0F6</accession>
<dbReference type="EMBL" id="SDPW01000001">
    <property type="protein sequence ID" value="RXZ54905.1"/>
    <property type="molecule type" value="Genomic_DNA"/>
</dbReference>
<comment type="caution">
    <text evidence="3">The sequence shown here is derived from an EMBL/GenBank/DDBJ whole genome shotgun (WGS) entry which is preliminary data.</text>
</comment>
<dbReference type="Pfam" id="PF14297">
    <property type="entry name" value="Lin1244_N"/>
    <property type="match status" value="1"/>
</dbReference>
<evidence type="ECO:0000313" key="4">
    <source>
        <dbReference type="Proteomes" id="UP000293345"/>
    </source>
</evidence>
<gene>
    <name evidence="3" type="ORF">ET524_10735</name>
</gene>
<evidence type="ECO:0000313" key="3">
    <source>
        <dbReference type="EMBL" id="RXZ54905.1"/>
    </source>
</evidence>
<dbReference type="InterPro" id="IPR025400">
    <property type="entry name" value="Lin1244/Lin1753-like_N"/>
</dbReference>
<dbReference type="OrthoDB" id="3194869at2"/>
<feature type="domain" description="Lin1244/Lin1753-like N-terminal" evidence="2">
    <location>
        <begin position="18"/>
        <end position="109"/>
    </location>
</feature>
<keyword evidence="4" id="KW-1185">Reference proteome</keyword>
<name>A0A4Q2K0F6_9ACTN</name>
<proteinExistence type="predicted"/>
<dbReference type="Proteomes" id="UP000293345">
    <property type="component" value="Unassembled WGS sequence"/>
</dbReference>
<organism evidence="3 4">
    <name type="scientific">Senegalimassilia faecalis</name>
    <dbReference type="NCBI Taxonomy" id="2509433"/>
    <lineage>
        <taxon>Bacteria</taxon>
        <taxon>Bacillati</taxon>
        <taxon>Actinomycetota</taxon>
        <taxon>Coriobacteriia</taxon>
        <taxon>Coriobacteriales</taxon>
        <taxon>Coriobacteriaceae</taxon>
        <taxon>Senegalimassilia</taxon>
    </lineage>
</organism>
<protein>
    <submittedName>
        <fullName evidence="3">DUF4373 domain-containing protein</fullName>
    </submittedName>
</protein>
<dbReference type="RefSeq" id="WP_129425748.1">
    <property type="nucleotide sequence ID" value="NZ_SDPW01000001.1"/>
</dbReference>
<evidence type="ECO:0000259" key="2">
    <source>
        <dbReference type="Pfam" id="PF14297"/>
    </source>
</evidence>
<reference evidence="3 4" key="1">
    <citation type="submission" date="2019-01" db="EMBL/GenBank/DDBJ databases">
        <title>Senegalimassilia sp. nov. KGMB04484 isolated human feces.</title>
        <authorList>
            <person name="Han K.-I."/>
            <person name="Kim J.-S."/>
            <person name="Lee K.C."/>
            <person name="Suh M.K."/>
            <person name="Eom M.K."/>
            <person name="Lee J.H."/>
            <person name="Park S.-H."/>
            <person name="Kang S.W."/>
            <person name="Park J.-E."/>
            <person name="Oh B.S."/>
            <person name="Yu S.Y."/>
            <person name="Choi S.-H."/>
            <person name="Lee D.H."/>
            <person name="Yoon H."/>
            <person name="Kim B.-Y."/>
            <person name="Lee J.H."/>
            <person name="Lee J.-S."/>
        </authorList>
    </citation>
    <scope>NUCLEOTIDE SEQUENCE [LARGE SCALE GENOMIC DNA]</scope>
    <source>
        <strain evidence="3 4">KGMB04484</strain>
    </source>
</reference>
<dbReference type="AlphaFoldDB" id="A0A4Q2K0F6"/>
<evidence type="ECO:0000256" key="1">
    <source>
        <dbReference type="SAM" id="MobiDB-lite"/>
    </source>
</evidence>
<feature type="region of interest" description="Disordered" evidence="1">
    <location>
        <begin position="127"/>
        <end position="148"/>
    </location>
</feature>